<comment type="caution">
    <text evidence="1">The sequence shown here is derived from an EMBL/GenBank/DDBJ whole genome shotgun (WGS) entry which is preliminary data.</text>
</comment>
<evidence type="ECO:0000313" key="1">
    <source>
        <dbReference type="EMBL" id="OMJ74366.1"/>
    </source>
</evidence>
<protein>
    <recommendedName>
        <fullName evidence="3">Reelin domain-containing protein</fullName>
    </recommendedName>
</protein>
<dbReference type="Proteomes" id="UP000187209">
    <property type="component" value="Unassembled WGS sequence"/>
</dbReference>
<evidence type="ECO:0000313" key="2">
    <source>
        <dbReference type="Proteomes" id="UP000187209"/>
    </source>
</evidence>
<organism evidence="1 2">
    <name type="scientific">Stentor coeruleus</name>
    <dbReference type="NCBI Taxonomy" id="5963"/>
    <lineage>
        <taxon>Eukaryota</taxon>
        <taxon>Sar</taxon>
        <taxon>Alveolata</taxon>
        <taxon>Ciliophora</taxon>
        <taxon>Postciliodesmatophora</taxon>
        <taxon>Heterotrichea</taxon>
        <taxon>Heterotrichida</taxon>
        <taxon>Stentoridae</taxon>
        <taxon>Stentor</taxon>
    </lineage>
</organism>
<keyword evidence="2" id="KW-1185">Reference proteome</keyword>
<reference evidence="1 2" key="1">
    <citation type="submission" date="2016-11" db="EMBL/GenBank/DDBJ databases">
        <title>The macronuclear genome of Stentor coeruleus: a giant cell with tiny introns.</title>
        <authorList>
            <person name="Slabodnick M."/>
            <person name="Ruby J.G."/>
            <person name="Reiff S.B."/>
            <person name="Swart E.C."/>
            <person name="Gosai S."/>
            <person name="Prabakaran S."/>
            <person name="Witkowska E."/>
            <person name="Larue G.E."/>
            <person name="Fisher S."/>
            <person name="Freeman R.M."/>
            <person name="Gunawardena J."/>
            <person name="Chu W."/>
            <person name="Stover N.A."/>
            <person name="Gregory B.D."/>
            <person name="Nowacki M."/>
            <person name="Derisi J."/>
            <person name="Roy S.W."/>
            <person name="Marshall W.F."/>
            <person name="Sood P."/>
        </authorList>
    </citation>
    <scope>NUCLEOTIDE SEQUENCE [LARGE SCALE GENOMIC DNA]</scope>
    <source>
        <strain evidence="1">WM001</strain>
    </source>
</reference>
<accession>A0A1R2BC71</accession>
<evidence type="ECO:0008006" key="3">
    <source>
        <dbReference type="Google" id="ProtNLM"/>
    </source>
</evidence>
<proteinExistence type="predicted"/>
<sequence>MKLFLLCVLSLAWAGQVLPPYTIGTSCEKDPSVNVTNLVVTPWPIYANQNYTFALSVTFTKAELLDQLTLGVKKGVTWHYTFFTINQEYAKGATATFQYSIAGPTSSGSYTDQITLHRPNYSTFACWQFDYVVN</sequence>
<name>A0A1R2BC71_9CILI</name>
<dbReference type="AlphaFoldDB" id="A0A1R2BC71"/>
<dbReference type="EMBL" id="MPUH01000756">
    <property type="protein sequence ID" value="OMJ74366.1"/>
    <property type="molecule type" value="Genomic_DNA"/>
</dbReference>
<gene>
    <name evidence="1" type="ORF">SteCoe_26721</name>
</gene>
<dbReference type="PROSITE" id="PS51257">
    <property type="entry name" value="PROKAR_LIPOPROTEIN"/>
    <property type="match status" value="1"/>
</dbReference>